<reference evidence="12" key="2">
    <citation type="submission" date="2025-08" db="UniProtKB">
        <authorList>
            <consortium name="RefSeq"/>
        </authorList>
    </citation>
    <scope>IDENTIFICATION</scope>
    <source>
        <tissue evidence="12">Leaf</tissue>
    </source>
</reference>
<feature type="binding site" evidence="9">
    <location>
        <position position="198"/>
    </location>
    <ligand>
        <name>a ribonucleoside 5'-phosphate</name>
        <dbReference type="ChEBI" id="CHEBI:58043"/>
    </ligand>
</feature>
<dbReference type="NCBIfam" id="TIGR01359">
    <property type="entry name" value="UMP_CMP_kin_fam"/>
    <property type="match status" value="1"/>
</dbReference>
<sequence length="263" mass="29895">MASNGACDTMRVFLLAVGCWLNLLIKYYAMESRANHNQVSHCPNKCLSCVQWLPLFKKKKQNSIEKFQNHDIIVYVLGGPGCGKGTQCSKIVEDFGFIHLSAGELLETEVKTGSETGKMIQEFKKEGKLVPSEVVVKLLKQAMQRSGNRKFLIDGFPRNEENRLTAEKMLGIQPTIVLVFDCSEEEMIRRVMQRNQGRVDDNMDTIRKRLKVYKESTLPVIDYYAKKGKARKINAERPVEEVFRSVEAVFSELGLVKRGKTIV</sequence>
<comment type="catalytic activity">
    <reaction evidence="9">
        <text>CMP + ATP = CDP + ADP</text>
        <dbReference type="Rhea" id="RHEA:11600"/>
        <dbReference type="ChEBI" id="CHEBI:30616"/>
        <dbReference type="ChEBI" id="CHEBI:58069"/>
        <dbReference type="ChEBI" id="CHEBI:60377"/>
        <dbReference type="ChEBI" id="CHEBI:456216"/>
        <dbReference type="EC" id="2.7.4.14"/>
    </reaction>
</comment>
<dbReference type="Pfam" id="PF00406">
    <property type="entry name" value="ADK"/>
    <property type="match status" value="1"/>
</dbReference>
<keyword evidence="3 9" id="KW-0547">Nucleotide-binding</keyword>
<keyword evidence="10" id="KW-0472">Membrane</keyword>
<dbReference type="EC" id="2.7.4.14" evidence="9"/>
<evidence type="ECO:0000256" key="5">
    <source>
        <dbReference type="ARBA" id="ARBA00022840"/>
    </source>
</evidence>
<keyword evidence="5 9" id="KW-0067">ATP-binding</keyword>
<dbReference type="HAMAP" id="MF_00235">
    <property type="entry name" value="Adenylate_kinase_Adk"/>
    <property type="match status" value="1"/>
</dbReference>
<name>A0ABM3QGH7_SPIOL</name>
<dbReference type="Gene3D" id="3.40.50.300">
    <property type="entry name" value="P-loop containing nucleotide triphosphate hydrolases"/>
    <property type="match status" value="1"/>
</dbReference>
<comment type="function">
    <text evidence="9">Catalyzes the phosphorylation of pyrimidine nucleoside monophosphates at the expense of ATP. Plays an important role in de novo pyrimidine nucleotide biosynthesis. Has preference for UMP and CMP as phosphate acceptors.</text>
</comment>
<keyword evidence="2 9" id="KW-0808">Transferase</keyword>
<comment type="subunit">
    <text evidence="9">Monomer.</text>
</comment>
<keyword evidence="11" id="KW-1185">Reference proteome</keyword>
<keyword evidence="10" id="KW-0812">Transmembrane</keyword>
<comment type="cofactor">
    <cofactor evidence="9">
        <name>Mg(2+)</name>
        <dbReference type="ChEBI" id="CHEBI:18420"/>
    </cofactor>
    <text evidence="9">Binds 1 Mg(2+) ion per monomer.</text>
</comment>
<dbReference type="GO" id="GO:0016301">
    <property type="term" value="F:kinase activity"/>
    <property type="evidence" value="ECO:0007669"/>
    <property type="project" value="UniProtKB-KW"/>
</dbReference>
<evidence type="ECO:0000256" key="1">
    <source>
        <dbReference type="ARBA" id="ARBA00022490"/>
    </source>
</evidence>
<dbReference type="InterPro" id="IPR033690">
    <property type="entry name" value="Adenylat_kinase_CS"/>
</dbReference>
<proteinExistence type="inferred from homology"/>
<evidence type="ECO:0000256" key="6">
    <source>
        <dbReference type="ARBA" id="ARBA00022975"/>
    </source>
</evidence>
<evidence type="ECO:0000256" key="4">
    <source>
        <dbReference type="ARBA" id="ARBA00022777"/>
    </source>
</evidence>
<feature type="binding site" evidence="9">
    <location>
        <position position="194"/>
    </location>
    <ligand>
        <name>ATP</name>
        <dbReference type="ChEBI" id="CHEBI:30616"/>
    </ligand>
</feature>
<protein>
    <recommendedName>
        <fullName evidence="9">UMP-CMP kinase</fullName>
        <ecNumber evidence="9">2.7.4.14</ecNumber>
    </recommendedName>
    <alternativeName>
        <fullName evidence="9">Deoxycytidylate kinase</fullName>
        <shortName evidence="9">CK</shortName>
        <shortName evidence="9">dCMP kinase</shortName>
    </alternativeName>
    <alternativeName>
        <fullName evidence="9">Uridine monophosphate/cytidine monophosphate kinase</fullName>
        <shortName evidence="9">UMP/CMP kinase</shortName>
        <shortName evidence="9">UMP/CMPK</shortName>
    </alternativeName>
</protein>
<evidence type="ECO:0000313" key="11">
    <source>
        <dbReference type="Proteomes" id="UP000813463"/>
    </source>
</evidence>
<dbReference type="PROSITE" id="PS00113">
    <property type="entry name" value="ADENYLATE_KINASE"/>
    <property type="match status" value="1"/>
</dbReference>
<dbReference type="PANTHER" id="PTHR23359">
    <property type="entry name" value="NUCLEOTIDE KINASE"/>
    <property type="match status" value="1"/>
</dbReference>
<evidence type="ECO:0000313" key="12">
    <source>
        <dbReference type="RefSeq" id="XP_056682465.1"/>
    </source>
</evidence>
<feature type="binding site" evidence="9">
    <location>
        <begin position="155"/>
        <end position="158"/>
    </location>
    <ligand>
        <name>a ribonucleoside 5'-phosphate</name>
        <dbReference type="ChEBI" id="CHEBI:58043"/>
    </ligand>
</feature>
<comment type="catalytic activity">
    <reaction evidence="9">
        <text>dCMP + ATP = dCDP + ADP</text>
        <dbReference type="Rhea" id="RHEA:25094"/>
        <dbReference type="ChEBI" id="CHEBI:30616"/>
        <dbReference type="ChEBI" id="CHEBI:57566"/>
        <dbReference type="ChEBI" id="CHEBI:58593"/>
        <dbReference type="ChEBI" id="CHEBI:456216"/>
        <dbReference type="EC" id="2.7.4.14"/>
    </reaction>
</comment>
<organism evidence="11 12">
    <name type="scientific">Spinacia oleracea</name>
    <name type="common">Spinach</name>
    <dbReference type="NCBI Taxonomy" id="3562"/>
    <lineage>
        <taxon>Eukaryota</taxon>
        <taxon>Viridiplantae</taxon>
        <taxon>Streptophyta</taxon>
        <taxon>Embryophyta</taxon>
        <taxon>Tracheophyta</taxon>
        <taxon>Spermatophyta</taxon>
        <taxon>Magnoliopsida</taxon>
        <taxon>eudicotyledons</taxon>
        <taxon>Gunneridae</taxon>
        <taxon>Pentapetalae</taxon>
        <taxon>Caryophyllales</taxon>
        <taxon>Chenopodiaceae</taxon>
        <taxon>Chenopodioideae</taxon>
        <taxon>Anserineae</taxon>
        <taxon>Spinacia</taxon>
    </lineage>
</organism>
<comment type="caution">
    <text evidence="9">Lacks conserved residue(s) required for the propagation of feature annotation.</text>
</comment>
<dbReference type="InterPro" id="IPR006266">
    <property type="entry name" value="UMP_CMP_kinase"/>
</dbReference>
<feature type="binding site" evidence="9">
    <location>
        <begin position="81"/>
        <end position="86"/>
    </location>
    <ligand>
        <name>ATP</name>
        <dbReference type="ChEBI" id="CHEBI:30616"/>
    </ligand>
</feature>
<evidence type="ECO:0000256" key="7">
    <source>
        <dbReference type="ARBA" id="ARBA00023242"/>
    </source>
</evidence>
<gene>
    <name evidence="12" type="primary">LOC110790450</name>
</gene>
<comment type="subcellular location">
    <subcellularLocation>
        <location evidence="9">Cytoplasm</location>
    </subcellularLocation>
    <subcellularLocation>
        <location evidence="9">Nucleus</location>
    </subcellularLocation>
</comment>
<comment type="similarity">
    <text evidence="9">Belongs to the adenylate kinase family. UMP-CMP kinase subfamily.</text>
</comment>
<evidence type="ECO:0000256" key="3">
    <source>
        <dbReference type="ARBA" id="ARBA00022741"/>
    </source>
</evidence>
<evidence type="ECO:0000256" key="10">
    <source>
        <dbReference type="SAM" id="Phobius"/>
    </source>
</evidence>
<keyword evidence="7 9" id="KW-0539">Nucleus</keyword>
<dbReference type="SUPFAM" id="SSF52540">
    <property type="entry name" value="P-loop containing nucleoside triphosphate hydrolases"/>
    <property type="match status" value="1"/>
</dbReference>
<feature type="binding site" evidence="9">
    <location>
        <position position="162"/>
    </location>
    <ligand>
        <name>CMP</name>
        <dbReference type="ChEBI" id="CHEBI:60377"/>
    </ligand>
</feature>
<feature type="binding site" evidence="9">
    <location>
        <position position="209"/>
    </location>
    <ligand>
        <name>a ribonucleoside 5'-phosphate</name>
        <dbReference type="ChEBI" id="CHEBI:58043"/>
    </ligand>
</feature>
<comment type="domain">
    <text evidence="9">Consists of three domains, a large central CORE domain and two small peripheral domains, NMPbind and LID, which undergo movements during catalysis. The LID domain closes over the site of phosphoryl transfer upon ATP binding. Assembling and dissambling the active center during each catalytic cycle provides an effective means to prevent ATP hydrolysis.</text>
</comment>
<feature type="binding site" evidence="9">
    <location>
        <begin position="128"/>
        <end position="130"/>
    </location>
    <ligand>
        <name>a ribonucleoside 5'-phosphate</name>
        <dbReference type="ChEBI" id="CHEBI:58043"/>
    </ligand>
</feature>
<feature type="binding site" evidence="9">
    <location>
        <position position="237"/>
    </location>
    <ligand>
        <name>ATP</name>
        <dbReference type="ChEBI" id="CHEBI:30616"/>
    </ligand>
</feature>
<evidence type="ECO:0000256" key="2">
    <source>
        <dbReference type="ARBA" id="ARBA00022679"/>
    </source>
</evidence>
<dbReference type="RefSeq" id="XP_056682465.1">
    <property type="nucleotide sequence ID" value="XM_056826487.1"/>
</dbReference>
<evidence type="ECO:0000256" key="8">
    <source>
        <dbReference type="ARBA" id="ARBA00048116"/>
    </source>
</evidence>
<keyword evidence="4 9" id="KW-0418">Kinase</keyword>
<dbReference type="InterPro" id="IPR000850">
    <property type="entry name" value="Adenylat/UMP-CMP_kin"/>
</dbReference>
<reference evidence="11" key="1">
    <citation type="journal article" date="2021" name="Nat. Commun.">
        <title>Genomic analyses provide insights into spinach domestication and the genetic basis of agronomic traits.</title>
        <authorList>
            <person name="Cai X."/>
            <person name="Sun X."/>
            <person name="Xu C."/>
            <person name="Sun H."/>
            <person name="Wang X."/>
            <person name="Ge C."/>
            <person name="Zhang Z."/>
            <person name="Wang Q."/>
            <person name="Fei Z."/>
            <person name="Jiao C."/>
            <person name="Wang Q."/>
        </authorList>
    </citation>
    <scope>NUCLEOTIDE SEQUENCE [LARGE SCALE GENOMIC DNA]</scope>
    <source>
        <strain evidence="11">cv. Varoflay</strain>
    </source>
</reference>
<dbReference type="PRINTS" id="PR00094">
    <property type="entry name" value="ADENYLTKNASE"/>
</dbReference>
<dbReference type="GeneID" id="110790450"/>
<dbReference type="HAMAP" id="MF_03172">
    <property type="entry name" value="Adenylate_kinase_UMP_CMP_kin"/>
    <property type="match status" value="1"/>
</dbReference>
<keyword evidence="10" id="KW-1133">Transmembrane helix</keyword>
<keyword evidence="1 9" id="KW-0963">Cytoplasm</keyword>
<dbReference type="Proteomes" id="UP000813463">
    <property type="component" value="Chromosome 4"/>
</dbReference>
<accession>A0ABM3QGH7</accession>
<dbReference type="CDD" id="cd01428">
    <property type="entry name" value="ADK"/>
    <property type="match status" value="1"/>
</dbReference>
<evidence type="ECO:0000256" key="9">
    <source>
        <dbReference type="HAMAP-Rule" id="MF_03172"/>
    </source>
</evidence>
<comment type="catalytic activity">
    <reaction evidence="8 9">
        <text>UMP + ATP = UDP + ADP</text>
        <dbReference type="Rhea" id="RHEA:24400"/>
        <dbReference type="ChEBI" id="CHEBI:30616"/>
        <dbReference type="ChEBI" id="CHEBI:57865"/>
        <dbReference type="ChEBI" id="CHEBI:58223"/>
        <dbReference type="ChEBI" id="CHEBI:456216"/>
        <dbReference type="EC" id="2.7.4.14"/>
    </reaction>
</comment>
<dbReference type="InterPro" id="IPR027417">
    <property type="entry name" value="P-loop_NTPase"/>
</dbReference>
<feature type="transmembrane region" description="Helical" evidence="10">
    <location>
        <begin position="12"/>
        <end position="30"/>
    </location>
</feature>
<keyword evidence="6 9" id="KW-0665">Pyrimidine biosynthesis</keyword>